<name>A0A0F9BEU5_9ZZZZ</name>
<dbReference type="InterPro" id="IPR050642">
    <property type="entry name" value="PDH_E1_Alpha_Subunit"/>
</dbReference>
<dbReference type="SUPFAM" id="SSF52518">
    <property type="entry name" value="Thiamin diphosphate-binding fold (THDP-binding)"/>
    <property type="match status" value="1"/>
</dbReference>
<dbReference type="CDD" id="cd02000">
    <property type="entry name" value="TPP_E1_PDC_ADC_BCADC"/>
    <property type="match status" value="1"/>
</dbReference>
<dbReference type="Pfam" id="PF00676">
    <property type="entry name" value="E1_dh"/>
    <property type="match status" value="1"/>
</dbReference>
<dbReference type="InterPro" id="IPR001017">
    <property type="entry name" value="DH_E1"/>
</dbReference>
<dbReference type="PANTHER" id="PTHR11516">
    <property type="entry name" value="PYRUVATE DEHYDROGENASE E1 COMPONENT, ALPHA SUBUNIT BACTERIAL AND ORGANELLAR"/>
    <property type="match status" value="1"/>
</dbReference>
<protein>
    <recommendedName>
        <fullName evidence="4">Dehydrogenase E1 component domain-containing protein</fullName>
    </recommendedName>
</protein>
<evidence type="ECO:0000259" key="4">
    <source>
        <dbReference type="Pfam" id="PF00676"/>
    </source>
</evidence>
<dbReference type="GO" id="GO:0006086">
    <property type="term" value="P:pyruvate decarboxylation to acetyl-CoA"/>
    <property type="evidence" value="ECO:0007669"/>
    <property type="project" value="TreeGrafter"/>
</dbReference>
<dbReference type="AlphaFoldDB" id="A0A0F9BEU5"/>
<dbReference type="InterPro" id="IPR029061">
    <property type="entry name" value="THDP-binding"/>
</dbReference>
<dbReference type="Gene3D" id="3.40.50.970">
    <property type="match status" value="1"/>
</dbReference>
<comment type="cofactor">
    <cofactor evidence="1">
        <name>thiamine diphosphate</name>
        <dbReference type="ChEBI" id="CHEBI:58937"/>
    </cofactor>
</comment>
<keyword evidence="2" id="KW-0560">Oxidoreductase</keyword>
<keyword evidence="3" id="KW-0786">Thiamine pyrophosphate</keyword>
<reference evidence="5" key="1">
    <citation type="journal article" date="2015" name="Nature">
        <title>Complex archaea that bridge the gap between prokaryotes and eukaryotes.</title>
        <authorList>
            <person name="Spang A."/>
            <person name="Saw J.H."/>
            <person name="Jorgensen S.L."/>
            <person name="Zaremba-Niedzwiedzka K."/>
            <person name="Martijn J."/>
            <person name="Lind A.E."/>
            <person name="van Eijk R."/>
            <person name="Schleper C."/>
            <person name="Guy L."/>
            <person name="Ettema T.J."/>
        </authorList>
    </citation>
    <scope>NUCLEOTIDE SEQUENCE</scope>
</reference>
<dbReference type="PANTHER" id="PTHR11516:SF60">
    <property type="entry name" value="PYRUVATE DEHYDROGENASE E1 COMPONENT SUBUNIT ALPHA"/>
    <property type="match status" value="1"/>
</dbReference>
<organism evidence="5">
    <name type="scientific">marine sediment metagenome</name>
    <dbReference type="NCBI Taxonomy" id="412755"/>
    <lineage>
        <taxon>unclassified sequences</taxon>
        <taxon>metagenomes</taxon>
        <taxon>ecological metagenomes</taxon>
    </lineage>
</organism>
<feature type="non-terminal residue" evidence="5">
    <location>
        <position position="252"/>
    </location>
</feature>
<sequence>MKTTYSDSFYIDLYTQMLKIRLIEEEIANEYSKGYMRCPTHLSIGQEAIAVGVCNCLKESDYVLSNHRAHAHYLAKGGSFKKMLSEIMGKESGCSSGRGGSMHLVDLEKGFLGSTPIVAGTIPVAVGVALSSQMKNEDSITIVFLGEGATETGVFSESLNFAALKNLPIIFVCENNFYSVYSPIQVRQAKNRDRVKIAEAHGLYAKKEENGNDVLKVYSTMQDSIKVLREKKTSVYLEFDTYRYREHCGPNV</sequence>
<evidence type="ECO:0000256" key="2">
    <source>
        <dbReference type="ARBA" id="ARBA00023002"/>
    </source>
</evidence>
<dbReference type="EMBL" id="LAZR01049635">
    <property type="protein sequence ID" value="KKK89179.1"/>
    <property type="molecule type" value="Genomic_DNA"/>
</dbReference>
<accession>A0A0F9BEU5</accession>
<gene>
    <name evidence="5" type="ORF">LCGC14_2735710</name>
</gene>
<evidence type="ECO:0000256" key="3">
    <source>
        <dbReference type="ARBA" id="ARBA00023052"/>
    </source>
</evidence>
<feature type="domain" description="Dehydrogenase E1 component" evidence="4">
    <location>
        <begin position="17"/>
        <end position="247"/>
    </location>
</feature>
<dbReference type="GO" id="GO:0004739">
    <property type="term" value="F:pyruvate dehydrogenase (acetyl-transferring) activity"/>
    <property type="evidence" value="ECO:0007669"/>
    <property type="project" value="TreeGrafter"/>
</dbReference>
<comment type="caution">
    <text evidence="5">The sequence shown here is derived from an EMBL/GenBank/DDBJ whole genome shotgun (WGS) entry which is preliminary data.</text>
</comment>
<proteinExistence type="predicted"/>
<evidence type="ECO:0000313" key="5">
    <source>
        <dbReference type="EMBL" id="KKK89179.1"/>
    </source>
</evidence>
<evidence type="ECO:0000256" key="1">
    <source>
        <dbReference type="ARBA" id="ARBA00001964"/>
    </source>
</evidence>